<dbReference type="GO" id="GO:0008270">
    <property type="term" value="F:zinc ion binding"/>
    <property type="evidence" value="ECO:0007669"/>
    <property type="project" value="InterPro"/>
</dbReference>
<accession>A0A6C0CGM3</accession>
<dbReference type="AlphaFoldDB" id="A0A6C0CGM3"/>
<name>A0A6C0CGM3_9ZZZZ</name>
<protein>
    <recommendedName>
        <fullName evidence="1">CCHC-type domain-containing protein</fullName>
    </recommendedName>
</protein>
<proteinExistence type="predicted"/>
<dbReference type="Gene3D" id="4.10.60.10">
    <property type="entry name" value="Zinc finger, CCHC-type"/>
    <property type="match status" value="1"/>
</dbReference>
<organism evidence="2">
    <name type="scientific">viral metagenome</name>
    <dbReference type="NCBI Taxonomy" id="1070528"/>
    <lineage>
        <taxon>unclassified sequences</taxon>
        <taxon>metagenomes</taxon>
        <taxon>organismal metagenomes</taxon>
    </lineage>
</organism>
<dbReference type="InterPro" id="IPR001878">
    <property type="entry name" value="Znf_CCHC"/>
</dbReference>
<dbReference type="PROSITE" id="PS50158">
    <property type="entry name" value="ZF_CCHC"/>
    <property type="match status" value="1"/>
</dbReference>
<dbReference type="SUPFAM" id="SSF57756">
    <property type="entry name" value="Retrovirus zinc finger-like domains"/>
    <property type="match status" value="1"/>
</dbReference>
<dbReference type="InterPro" id="IPR036875">
    <property type="entry name" value="Znf_CCHC_sf"/>
</dbReference>
<evidence type="ECO:0000313" key="2">
    <source>
        <dbReference type="EMBL" id="QHT02774.1"/>
    </source>
</evidence>
<dbReference type="EMBL" id="MN739399">
    <property type="protein sequence ID" value="QHT02774.1"/>
    <property type="molecule type" value="Genomic_DNA"/>
</dbReference>
<feature type="domain" description="CCHC-type" evidence="1">
    <location>
        <begin position="8"/>
        <end position="23"/>
    </location>
</feature>
<dbReference type="SMART" id="SM00343">
    <property type="entry name" value="ZnF_C2HC"/>
    <property type="match status" value="1"/>
</dbReference>
<evidence type="ECO:0000259" key="1">
    <source>
        <dbReference type="PROSITE" id="PS50158"/>
    </source>
</evidence>
<sequence>MESKKRVCSICGEAGHNKRSCPKIPIEDTFNPHAEEEVIEERIELSKKRELLISDLLDRQSYDIPIDIFKLWVPKRTCCRQNEVKHILNMGLNKDSVILYLELAELVEELY</sequence>
<reference evidence="2" key="1">
    <citation type="journal article" date="2020" name="Nature">
        <title>Giant virus diversity and host interactions through global metagenomics.</title>
        <authorList>
            <person name="Schulz F."/>
            <person name="Roux S."/>
            <person name="Paez-Espino D."/>
            <person name="Jungbluth S."/>
            <person name="Walsh D.A."/>
            <person name="Denef V.J."/>
            <person name="McMahon K.D."/>
            <person name="Konstantinidis K.T."/>
            <person name="Eloe-Fadrosh E.A."/>
            <person name="Kyrpides N.C."/>
            <person name="Woyke T."/>
        </authorList>
    </citation>
    <scope>NUCLEOTIDE SEQUENCE</scope>
    <source>
        <strain evidence="2">GVMAG-M-3300020595-32</strain>
    </source>
</reference>
<dbReference type="GO" id="GO:0003676">
    <property type="term" value="F:nucleic acid binding"/>
    <property type="evidence" value="ECO:0007669"/>
    <property type="project" value="InterPro"/>
</dbReference>